<evidence type="ECO:0000313" key="3">
    <source>
        <dbReference type="EMBL" id="CAB4939586.1"/>
    </source>
</evidence>
<dbReference type="EMBL" id="CAFBOS010000302">
    <property type="protein sequence ID" value="CAB5026124.1"/>
    <property type="molecule type" value="Genomic_DNA"/>
</dbReference>
<organism evidence="1">
    <name type="scientific">freshwater metagenome</name>
    <dbReference type="NCBI Taxonomy" id="449393"/>
    <lineage>
        <taxon>unclassified sequences</taxon>
        <taxon>metagenomes</taxon>
        <taxon>ecological metagenomes</taxon>
    </lineage>
</organism>
<evidence type="ECO:0000313" key="4">
    <source>
        <dbReference type="EMBL" id="CAB5026124.1"/>
    </source>
</evidence>
<sequence length="198" mass="20678">MVADRVRPVVLAREHTLPLAASLVGLFPEGVLRRGITITVDGSGAASLAFALAAAPVHSGSWVAFVDLPELNLAAAVEAGVTLERVACICSGDQWAATVAALLGAFDLVMVGMGRRVRATDVRQLGARARERGSVLVALRGACGNAVWPDAPDLNLCAAGSQWSGLGTGHGHLRTRVLTVRAEGRRSFSRPRQAELVL</sequence>
<dbReference type="EMBL" id="CAFABA010000042">
    <property type="protein sequence ID" value="CAB4828598.1"/>
    <property type="molecule type" value="Genomic_DNA"/>
</dbReference>
<dbReference type="InterPro" id="IPR027417">
    <property type="entry name" value="P-loop_NTPase"/>
</dbReference>
<protein>
    <submittedName>
        <fullName evidence="1">Unannotated protein</fullName>
    </submittedName>
</protein>
<dbReference type="AlphaFoldDB" id="A0A6J6TZV8"/>
<gene>
    <name evidence="1" type="ORF">UFOPK2754_01894</name>
    <name evidence="2" type="ORF">UFOPK3139_01222</name>
    <name evidence="3" type="ORF">UFOPK3543_03167</name>
    <name evidence="4" type="ORF">UFOPK3967_03064</name>
</gene>
<accession>A0A6J6TZV8</accession>
<evidence type="ECO:0000313" key="2">
    <source>
        <dbReference type="EMBL" id="CAB4828598.1"/>
    </source>
</evidence>
<evidence type="ECO:0000313" key="1">
    <source>
        <dbReference type="EMBL" id="CAB4752595.1"/>
    </source>
</evidence>
<dbReference type="EMBL" id="CAEZYR010000070">
    <property type="protein sequence ID" value="CAB4752595.1"/>
    <property type="molecule type" value="Genomic_DNA"/>
</dbReference>
<reference evidence="1" key="1">
    <citation type="submission" date="2020-05" db="EMBL/GenBank/DDBJ databases">
        <authorList>
            <person name="Chiriac C."/>
            <person name="Salcher M."/>
            <person name="Ghai R."/>
            <person name="Kavagutti S V."/>
        </authorList>
    </citation>
    <scope>NUCLEOTIDE SEQUENCE</scope>
</reference>
<dbReference type="EMBL" id="CAFBMH010000216">
    <property type="protein sequence ID" value="CAB4939586.1"/>
    <property type="molecule type" value="Genomic_DNA"/>
</dbReference>
<name>A0A6J6TZV8_9ZZZZ</name>
<dbReference type="Gene3D" id="3.40.50.300">
    <property type="entry name" value="P-loop containing nucleotide triphosphate hydrolases"/>
    <property type="match status" value="1"/>
</dbReference>
<proteinExistence type="predicted"/>